<dbReference type="AlphaFoldDB" id="A0A6A6PW56"/>
<evidence type="ECO:0000313" key="8">
    <source>
        <dbReference type="EMBL" id="KAF2484370.1"/>
    </source>
</evidence>
<dbReference type="PANTHER" id="PTHR23501">
    <property type="entry name" value="MAJOR FACILITATOR SUPERFAMILY"/>
    <property type="match status" value="1"/>
</dbReference>
<feature type="region of interest" description="Disordered" evidence="5">
    <location>
        <begin position="1"/>
        <end position="87"/>
    </location>
</feature>
<feature type="domain" description="Major facilitator superfamily (MFS) profile" evidence="7">
    <location>
        <begin position="101"/>
        <end position="588"/>
    </location>
</feature>
<dbReference type="Pfam" id="PF07690">
    <property type="entry name" value="MFS_1"/>
    <property type="match status" value="1"/>
</dbReference>
<evidence type="ECO:0000256" key="4">
    <source>
        <dbReference type="ARBA" id="ARBA00023136"/>
    </source>
</evidence>
<protein>
    <submittedName>
        <fullName evidence="8">Putative major facilitator superfamily transporter</fullName>
    </submittedName>
</protein>
<sequence length="599" mass="63785">MASFLRTLARRAGKKDTADSSQVQDDPRSSAGGDGVVAVEHYAVAKDDEKGGQLRSEKDGATPEVIADDAAPTTQNEGDAAPAAQEEDESKYLSGTKLALLTFGLATSTFVVALDNTIIATAIPRITTDFHALNDVGWYGSAYLLTTTSLQPSFGKIYTYFDVKWVYLSALLIFELGSILCASATGSTMLIVGRAVAGSGAAGLFSGGMTIIGYSVVLRKRAIYLAALSSMFGIASVVGPILGGVLTDQASWRWCFWINLPFGGVALVTVFFVFTNPPRRYTDMTVRDKLKQIDFLGAFFLICAIVCLLLALQWGGSEYPWSDSRVWGCLLGFGLIISCFIGIQVWRKDGATMPPRILRQRTVGACALFSAFLAMAIYTHIYYLPFYFQGVKGVSAESSGIRCIPYLVSITIASITVGALITIFGPYNPPMWFGAIIFTIGCGLISTLQVNSSEGHWIGYQILAGAGAGACVQIPFIAVQVVLDEKDMPIGNAVAIFFNTLGGAISISIAQNIFSNTLLKQLPRDAPGVNPLKVVNAGATHIREVVAKAQLPGVLTAFDKAITTAFILPIAVAGLAFLSSMLMEWRSVKGKKIGVPGGA</sequence>
<feature type="transmembrane region" description="Helical" evidence="6">
    <location>
        <begin position="404"/>
        <end position="424"/>
    </location>
</feature>
<feature type="transmembrane region" description="Helical" evidence="6">
    <location>
        <begin position="295"/>
        <end position="312"/>
    </location>
</feature>
<feature type="transmembrane region" description="Helical" evidence="6">
    <location>
        <begin position="165"/>
        <end position="185"/>
    </location>
</feature>
<dbReference type="CDD" id="cd17502">
    <property type="entry name" value="MFS_Azr1_MDR_like"/>
    <property type="match status" value="1"/>
</dbReference>
<dbReference type="OrthoDB" id="10021397at2759"/>
<dbReference type="InterPro" id="IPR036259">
    <property type="entry name" value="MFS_trans_sf"/>
</dbReference>
<gene>
    <name evidence="8" type="ORF">BDY17DRAFT_278928</name>
</gene>
<dbReference type="EMBL" id="MU001634">
    <property type="protein sequence ID" value="KAF2484370.1"/>
    <property type="molecule type" value="Genomic_DNA"/>
</dbReference>
<dbReference type="PROSITE" id="PS50850">
    <property type="entry name" value="MFS"/>
    <property type="match status" value="1"/>
</dbReference>
<evidence type="ECO:0000256" key="1">
    <source>
        <dbReference type="ARBA" id="ARBA00004141"/>
    </source>
</evidence>
<reference evidence="8" key="1">
    <citation type="journal article" date="2020" name="Stud. Mycol.">
        <title>101 Dothideomycetes genomes: a test case for predicting lifestyles and emergence of pathogens.</title>
        <authorList>
            <person name="Haridas S."/>
            <person name="Albert R."/>
            <person name="Binder M."/>
            <person name="Bloem J."/>
            <person name="Labutti K."/>
            <person name="Salamov A."/>
            <person name="Andreopoulos B."/>
            <person name="Baker S."/>
            <person name="Barry K."/>
            <person name="Bills G."/>
            <person name="Bluhm B."/>
            <person name="Cannon C."/>
            <person name="Castanera R."/>
            <person name="Culley D."/>
            <person name="Daum C."/>
            <person name="Ezra D."/>
            <person name="Gonzalez J."/>
            <person name="Henrissat B."/>
            <person name="Kuo A."/>
            <person name="Liang C."/>
            <person name="Lipzen A."/>
            <person name="Lutzoni F."/>
            <person name="Magnuson J."/>
            <person name="Mondo S."/>
            <person name="Nolan M."/>
            <person name="Ohm R."/>
            <person name="Pangilinan J."/>
            <person name="Park H.-J."/>
            <person name="Ramirez L."/>
            <person name="Alfaro M."/>
            <person name="Sun H."/>
            <person name="Tritt A."/>
            <person name="Yoshinaga Y."/>
            <person name="Zwiers L.-H."/>
            <person name="Turgeon B."/>
            <person name="Goodwin S."/>
            <person name="Spatafora J."/>
            <person name="Crous P."/>
            <person name="Grigoriev I."/>
        </authorList>
    </citation>
    <scope>NUCLEOTIDE SEQUENCE</scope>
    <source>
        <strain evidence="8">CBS 113389</strain>
    </source>
</reference>
<comment type="subcellular location">
    <subcellularLocation>
        <location evidence="1">Membrane</location>
        <topology evidence="1">Multi-pass membrane protein</topology>
    </subcellularLocation>
</comment>
<feature type="compositionally biased region" description="Basic and acidic residues" evidence="5">
    <location>
        <begin position="43"/>
        <end position="61"/>
    </location>
</feature>
<feature type="transmembrane region" description="Helical" evidence="6">
    <location>
        <begin position="254"/>
        <end position="274"/>
    </location>
</feature>
<organism evidence="8 9">
    <name type="scientific">Neohortaea acidophila</name>
    <dbReference type="NCBI Taxonomy" id="245834"/>
    <lineage>
        <taxon>Eukaryota</taxon>
        <taxon>Fungi</taxon>
        <taxon>Dikarya</taxon>
        <taxon>Ascomycota</taxon>
        <taxon>Pezizomycotina</taxon>
        <taxon>Dothideomycetes</taxon>
        <taxon>Dothideomycetidae</taxon>
        <taxon>Mycosphaerellales</taxon>
        <taxon>Teratosphaeriaceae</taxon>
        <taxon>Neohortaea</taxon>
    </lineage>
</organism>
<dbReference type="GeneID" id="54473023"/>
<keyword evidence="2 6" id="KW-0812">Transmembrane</keyword>
<feature type="transmembrane region" description="Helical" evidence="6">
    <location>
        <begin position="191"/>
        <end position="216"/>
    </location>
</feature>
<dbReference type="InterPro" id="IPR020846">
    <property type="entry name" value="MFS_dom"/>
</dbReference>
<evidence type="ECO:0000313" key="9">
    <source>
        <dbReference type="Proteomes" id="UP000799767"/>
    </source>
</evidence>
<dbReference type="SUPFAM" id="SSF103473">
    <property type="entry name" value="MFS general substrate transporter"/>
    <property type="match status" value="1"/>
</dbReference>
<feature type="transmembrane region" description="Helical" evidence="6">
    <location>
        <begin position="223"/>
        <end position="242"/>
    </location>
</feature>
<dbReference type="GO" id="GO:0005886">
    <property type="term" value="C:plasma membrane"/>
    <property type="evidence" value="ECO:0007669"/>
    <property type="project" value="TreeGrafter"/>
</dbReference>
<evidence type="ECO:0000256" key="6">
    <source>
        <dbReference type="SAM" id="Phobius"/>
    </source>
</evidence>
<feature type="transmembrane region" description="Helical" evidence="6">
    <location>
        <begin position="490"/>
        <end position="514"/>
    </location>
</feature>
<dbReference type="Gene3D" id="1.20.1720.10">
    <property type="entry name" value="Multidrug resistance protein D"/>
    <property type="match status" value="1"/>
</dbReference>
<evidence type="ECO:0000256" key="5">
    <source>
        <dbReference type="SAM" id="MobiDB-lite"/>
    </source>
</evidence>
<proteinExistence type="predicted"/>
<dbReference type="Proteomes" id="UP000799767">
    <property type="component" value="Unassembled WGS sequence"/>
</dbReference>
<dbReference type="PANTHER" id="PTHR23501:SF199">
    <property type="entry name" value="MFS EFFLUX TRANSPORTER INPD-RELATED"/>
    <property type="match status" value="1"/>
</dbReference>
<keyword evidence="4 6" id="KW-0472">Membrane</keyword>
<evidence type="ECO:0000256" key="2">
    <source>
        <dbReference type="ARBA" id="ARBA00022692"/>
    </source>
</evidence>
<keyword evidence="3 6" id="KW-1133">Transmembrane helix</keyword>
<feature type="transmembrane region" description="Helical" evidence="6">
    <location>
        <begin position="324"/>
        <end position="343"/>
    </location>
</feature>
<dbReference type="InterPro" id="IPR011701">
    <property type="entry name" value="MFS"/>
</dbReference>
<feature type="transmembrane region" description="Helical" evidence="6">
    <location>
        <begin position="431"/>
        <end position="450"/>
    </location>
</feature>
<dbReference type="Gene3D" id="1.20.1250.20">
    <property type="entry name" value="MFS general substrate transporter like domains"/>
    <property type="match status" value="1"/>
</dbReference>
<dbReference type="GO" id="GO:0022857">
    <property type="term" value="F:transmembrane transporter activity"/>
    <property type="evidence" value="ECO:0007669"/>
    <property type="project" value="InterPro"/>
</dbReference>
<keyword evidence="9" id="KW-1185">Reference proteome</keyword>
<feature type="transmembrane region" description="Helical" evidence="6">
    <location>
        <begin position="363"/>
        <end position="384"/>
    </location>
</feature>
<dbReference type="FunFam" id="1.20.1250.20:FF:000196">
    <property type="entry name" value="MFS toxin efflux pump (AflT)"/>
    <property type="match status" value="1"/>
</dbReference>
<evidence type="ECO:0000256" key="3">
    <source>
        <dbReference type="ARBA" id="ARBA00022989"/>
    </source>
</evidence>
<accession>A0A6A6PW56</accession>
<name>A0A6A6PW56_9PEZI</name>
<evidence type="ECO:0000259" key="7">
    <source>
        <dbReference type="PROSITE" id="PS50850"/>
    </source>
</evidence>
<dbReference type="FunFam" id="1.20.1720.10:FF:000012">
    <property type="entry name" value="MFS toxin efflux pump (AflT)"/>
    <property type="match status" value="1"/>
</dbReference>
<feature type="transmembrane region" description="Helical" evidence="6">
    <location>
        <begin position="561"/>
        <end position="583"/>
    </location>
</feature>
<feature type="transmembrane region" description="Helical" evidence="6">
    <location>
        <begin position="462"/>
        <end position="483"/>
    </location>
</feature>
<dbReference type="RefSeq" id="XP_033590939.1">
    <property type="nucleotide sequence ID" value="XM_033732021.1"/>
</dbReference>